<evidence type="ECO:0000313" key="3">
    <source>
        <dbReference type="EMBL" id="MBK1633552.1"/>
    </source>
</evidence>
<evidence type="ECO:0000256" key="1">
    <source>
        <dbReference type="SAM" id="MobiDB-lite"/>
    </source>
</evidence>
<feature type="region of interest" description="Disordered" evidence="1">
    <location>
        <begin position="226"/>
        <end position="281"/>
    </location>
</feature>
<feature type="region of interest" description="Disordered" evidence="1">
    <location>
        <begin position="337"/>
        <end position="388"/>
    </location>
</feature>
<dbReference type="SUPFAM" id="SSF52540">
    <property type="entry name" value="P-loop containing nucleoside triphosphate hydrolases"/>
    <property type="match status" value="1"/>
</dbReference>
<proteinExistence type="predicted"/>
<protein>
    <recommendedName>
        <fullName evidence="2">AAA+ ATPase domain-containing protein</fullName>
    </recommendedName>
</protein>
<dbReference type="EMBL" id="NRRV01000094">
    <property type="protein sequence ID" value="MBK1633552.1"/>
    <property type="molecule type" value="Genomic_DNA"/>
</dbReference>
<dbReference type="InterPro" id="IPR003593">
    <property type="entry name" value="AAA+_ATPase"/>
</dbReference>
<dbReference type="RefSeq" id="WP_200242321.1">
    <property type="nucleotide sequence ID" value="NZ_NRRV01000094.1"/>
</dbReference>
<feature type="compositionally biased region" description="Polar residues" evidence="1">
    <location>
        <begin position="268"/>
        <end position="281"/>
    </location>
</feature>
<dbReference type="SMART" id="SM00382">
    <property type="entry name" value="AAA"/>
    <property type="match status" value="1"/>
</dbReference>
<feature type="compositionally biased region" description="Low complexity" evidence="1">
    <location>
        <begin position="247"/>
        <end position="261"/>
    </location>
</feature>
<dbReference type="InterPro" id="IPR027417">
    <property type="entry name" value="P-loop_NTPase"/>
</dbReference>
<name>A0ABS1CNY1_9GAMM</name>
<keyword evidence="4" id="KW-1185">Reference proteome</keyword>
<gene>
    <name evidence="3" type="ORF">CKO31_22960</name>
</gene>
<reference evidence="3 4" key="1">
    <citation type="journal article" date="2020" name="Microorganisms">
        <title>Osmotic Adaptation and Compatible Solute Biosynthesis of Phototrophic Bacteria as Revealed from Genome Analyses.</title>
        <authorList>
            <person name="Imhoff J.F."/>
            <person name="Rahn T."/>
            <person name="Kunzel S."/>
            <person name="Keller A."/>
            <person name="Neulinger S.C."/>
        </authorList>
    </citation>
    <scope>NUCLEOTIDE SEQUENCE [LARGE SCALE GENOMIC DNA]</scope>
    <source>
        <strain evidence="3 4">DSM 6210</strain>
    </source>
</reference>
<dbReference type="Gene3D" id="3.40.50.300">
    <property type="entry name" value="P-loop containing nucleotide triphosphate hydrolases"/>
    <property type="match status" value="1"/>
</dbReference>
<dbReference type="Pfam" id="PF13479">
    <property type="entry name" value="AAA_24"/>
    <property type="match status" value="1"/>
</dbReference>
<accession>A0ABS1CNY1</accession>
<feature type="compositionally biased region" description="Low complexity" evidence="1">
    <location>
        <begin position="370"/>
        <end position="388"/>
    </location>
</feature>
<sequence length="388" mass="41662">MTNQAPAFAFQPATKSTAKLRAALFGPSGSGKTFTALRIATGLGGRVAVIDTERGSASKYADRFGFDVLDLHQPNIERYQAAIAAAGRAGYAVLVIDSLSHGWQELLAEIDRLASAKYKGNTWSAWSEGTPKQRALVDAILAFPGHVIATMRSKTEWSVDGSGPKSKPVRIGLAPEQGKGIEYEFDLLLELSPDHVGQVIKDRTGKFQDVTIDRPGETFGAELAAWLNDGEPPPADPPGAQRPDSRAAVAPAAAPSGAPQPVRRSEASHTNGGNGSQPPQTITEAQHRRLEARINELRLDRERVKGWCKRAFGVEHFPDLQPRQYDRLDEKLEEFSDIADREAAETAQGDDTAPVDPDERAEFWAEYDDAAAAASQTGSGRAAAGQGA</sequence>
<organism evidence="3 4">
    <name type="scientific">Thiohalocapsa halophila</name>
    <dbReference type="NCBI Taxonomy" id="69359"/>
    <lineage>
        <taxon>Bacteria</taxon>
        <taxon>Pseudomonadati</taxon>
        <taxon>Pseudomonadota</taxon>
        <taxon>Gammaproteobacteria</taxon>
        <taxon>Chromatiales</taxon>
        <taxon>Chromatiaceae</taxon>
        <taxon>Thiohalocapsa</taxon>
    </lineage>
</organism>
<evidence type="ECO:0000313" key="4">
    <source>
        <dbReference type="Proteomes" id="UP000748752"/>
    </source>
</evidence>
<evidence type="ECO:0000259" key="2">
    <source>
        <dbReference type="SMART" id="SM00382"/>
    </source>
</evidence>
<dbReference type="Proteomes" id="UP000748752">
    <property type="component" value="Unassembled WGS sequence"/>
</dbReference>
<feature type="domain" description="AAA+ ATPase" evidence="2">
    <location>
        <begin position="18"/>
        <end position="195"/>
    </location>
</feature>
<comment type="caution">
    <text evidence="3">The sequence shown here is derived from an EMBL/GenBank/DDBJ whole genome shotgun (WGS) entry which is preliminary data.</text>
</comment>